<name>A0A0F8WXE4_9ZZZZ</name>
<organism evidence="1">
    <name type="scientific">marine sediment metagenome</name>
    <dbReference type="NCBI Taxonomy" id="412755"/>
    <lineage>
        <taxon>unclassified sequences</taxon>
        <taxon>metagenomes</taxon>
        <taxon>ecological metagenomes</taxon>
    </lineage>
</organism>
<dbReference type="InterPro" id="IPR036513">
    <property type="entry name" value="STAS_dom_sf"/>
</dbReference>
<accession>A0A0F8WXE4</accession>
<evidence type="ECO:0000313" key="1">
    <source>
        <dbReference type="EMBL" id="KKK61502.1"/>
    </source>
</evidence>
<sequence>MFKILNRSSGNVIGISVDGLLTHADYQRVLPEMEELIRQYGAIRVFLEITGIPSATPKGCRRPGV</sequence>
<protein>
    <recommendedName>
        <fullName evidence="2">STAS domain-containing protein</fullName>
    </recommendedName>
</protein>
<proteinExistence type="predicted"/>
<dbReference type="InterPro" id="IPR038396">
    <property type="entry name" value="SpoIIAA-like_sf"/>
</dbReference>
<dbReference type="AlphaFoldDB" id="A0A0F8WXE4"/>
<gene>
    <name evidence="1" type="ORF">LCGC14_3013670</name>
</gene>
<dbReference type="EMBL" id="LAZR01062441">
    <property type="protein sequence ID" value="KKK61502.1"/>
    <property type="molecule type" value="Genomic_DNA"/>
</dbReference>
<reference evidence="1" key="1">
    <citation type="journal article" date="2015" name="Nature">
        <title>Complex archaea that bridge the gap between prokaryotes and eukaryotes.</title>
        <authorList>
            <person name="Spang A."/>
            <person name="Saw J.H."/>
            <person name="Jorgensen S.L."/>
            <person name="Zaremba-Niedzwiedzka K."/>
            <person name="Martijn J."/>
            <person name="Lind A.E."/>
            <person name="van Eijk R."/>
            <person name="Schleper C."/>
            <person name="Guy L."/>
            <person name="Ettema T.J."/>
        </authorList>
    </citation>
    <scope>NUCLEOTIDE SEQUENCE</scope>
</reference>
<evidence type="ECO:0008006" key="2">
    <source>
        <dbReference type="Google" id="ProtNLM"/>
    </source>
</evidence>
<dbReference type="SUPFAM" id="SSF52091">
    <property type="entry name" value="SpoIIaa-like"/>
    <property type="match status" value="1"/>
</dbReference>
<comment type="caution">
    <text evidence="1">The sequence shown here is derived from an EMBL/GenBank/DDBJ whole genome shotgun (WGS) entry which is preliminary data.</text>
</comment>
<dbReference type="Gene3D" id="3.40.50.10600">
    <property type="entry name" value="SpoIIaa-like domains"/>
    <property type="match status" value="1"/>
</dbReference>